<dbReference type="PANTHER" id="PTHR33121:SF76">
    <property type="entry name" value="SIGNALING PROTEIN"/>
    <property type="match status" value="1"/>
</dbReference>
<evidence type="ECO:0000259" key="2">
    <source>
        <dbReference type="PROSITE" id="PS50883"/>
    </source>
</evidence>
<feature type="region of interest" description="Disordered" evidence="1">
    <location>
        <begin position="1"/>
        <end position="34"/>
    </location>
</feature>
<feature type="domain" description="EAL" evidence="2">
    <location>
        <begin position="110"/>
        <end position="353"/>
    </location>
</feature>
<protein>
    <submittedName>
        <fullName evidence="3">EAL domain-containing protein</fullName>
    </submittedName>
</protein>
<dbReference type="InterPro" id="IPR035919">
    <property type="entry name" value="EAL_sf"/>
</dbReference>
<dbReference type="PROSITE" id="PS50883">
    <property type="entry name" value="EAL"/>
    <property type="match status" value="1"/>
</dbReference>
<dbReference type="Pfam" id="PF00563">
    <property type="entry name" value="EAL"/>
    <property type="match status" value="1"/>
</dbReference>
<dbReference type="AlphaFoldDB" id="A0A3N0C022"/>
<evidence type="ECO:0000256" key="1">
    <source>
        <dbReference type="SAM" id="MobiDB-lite"/>
    </source>
</evidence>
<keyword evidence="4" id="KW-1185">Reference proteome</keyword>
<dbReference type="SMART" id="SM00052">
    <property type="entry name" value="EAL"/>
    <property type="match status" value="1"/>
</dbReference>
<proteinExistence type="predicted"/>
<dbReference type="InterPro" id="IPR050706">
    <property type="entry name" value="Cyclic-di-GMP_PDE-like"/>
</dbReference>
<dbReference type="Proteomes" id="UP000273807">
    <property type="component" value="Unassembled WGS sequence"/>
</dbReference>
<accession>A0A3N0C022</accession>
<organism evidence="3 4">
    <name type="scientific">Arthrobacter oryzae</name>
    <dbReference type="NCBI Taxonomy" id="409290"/>
    <lineage>
        <taxon>Bacteria</taxon>
        <taxon>Bacillati</taxon>
        <taxon>Actinomycetota</taxon>
        <taxon>Actinomycetes</taxon>
        <taxon>Micrococcales</taxon>
        <taxon>Micrococcaceae</taxon>
        <taxon>Arthrobacter</taxon>
    </lineage>
</organism>
<name>A0A3N0C022_9MICC</name>
<dbReference type="RefSeq" id="WP_123255212.1">
    <property type="nucleotide sequence ID" value="NZ_RBED01000091.1"/>
</dbReference>
<sequence>MSMDPPSFPARSGEEPPRRPAPGSPDGDVTPGISRQAAAIIEAILADPAPERAPVRDRLRDHVAAHPGHPETALAEHLLSLGSLASFPAGAAGPVPSEGQHPAESPAPAVDGALSRIDAVLKGRMLLSAFQPIVDLTTGAVVGVEAFTRFVSDGGPTADWFADAAAARLGSELEFAALECALATAMHLPPRLYVALKLSPAICLDPLLPALLQESTLSPDRIVLQLTEALTAGQPAALAAALAPLRRTGVRLAVEHAGTYPDSIPRIRQLGPDILKLDRTLIAGIDTDPLRRCFGEAMTAFAEQLGATLIAEGIETSAEFGAVAGLGIRTGQGYFLGRPTTRPRDWARWDLPAVEARSRNVPGGSARS</sequence>
<dbReference type="SUPFAM" id="SSF141868">
    <property type="entry name" value="EAL domain-like"/>
    <property type="match status" value="1"/>
</dbReference>
<evidence type="ECO:0000313" key="3">
    <source>
        <dbReference type="EMBL" id="RNL55639.1"/>
    </source>
</evidence>
<dbReference type="Gene3D" id="3.20.20.450">
    <property type="entry name" value="EAL domain"/>
    <property type="match status" value="1"/>
</dbReference>
<dbReference type="PANTHER" id="PTHR33121">
    <property type="entry name" value="CYCLIC DI-GMP PHOSPHODIESTERASE PDEF"/>
    <property type="match status" value="1"/>
</dbReference>
<dbReference type="OrthoDB" id="23692at2"/>
<dbReference type="CDD" id="cd01948">
    <property type="entry name" value="EAL"/>
    <property type="match status" value="1"/>
</dbReference>
<dbReference type="GO" id="GO:0071111">
    <property type="term" value="F:cyclic-guanylate-specific phosphodiesterase activity"/>
    <property type="evidence" value="ECO:0007669"/>
    <property type="project" value="InterPro"/>
</dbReference>
<comment type="caution">
    <text evidence="3">The sequence shown here is derived from an EMBL/GenBank/DDBJ whole genome shotgun (WGS) entry which is preliminary data.</text>
</comment>
<evidence type="ECO:0000313" key="4">
    <source>
        <dbReference type="Proteomes" id="UP000273807"/>
    </source>
</evidence>
<reference evidence="3 4" key="1">
    <citation type="submission" date="2018-10" db="EMBL/GenBank/DDBJ databases">
        <title>Genome sequencing of Arthrobacter oryzae TNB02.</title>
        <authorList>
            <person name="Cho Y.-J."/>
            <person name="Cho A."/>
            <person name="Kim O.-S."/>
        </authorList>
    </citation>
    <scope>NUCLEOTIDE SEQUENCE [LARGE SCALE GENOMIC DNA]</scope>
    <source>
        <strain evidence="3 4">TNB02</strain>
    </source>
</reference>
<gene>
    <name evidence="3" type="ORF">D7003_09485</name>
</gene>
<dbReference type="EMBL" id="RBED01000091">
    <property type="protein sequence ID" value="RNL55639.1"/>
    <property type="molecule type" value="Genomic_DNA"/>
</dbReference>
<dbReference type="InterPro" id="IPR001633">
    <property type="entry name" value="EAL_dom"/>
</dbReference>